<proteinExistence type="predicted"/>
<evidence type="ECO:0000313" key="1">
    <source>
        <dbReference type="EMBL" id="MYN01149.1"/>
    </source>
</evidence>
<evidence type="ECO:0000313" key="2">
    <source>
        <dbReference type="Proteomes" id="UP000448575"/>
    </source>
</evidence>
<sequence>MHKPFKVSWRMASPLCAGITLLSTRCTSVPSAINGHSSAHGRSWHCALGELGCSQEFHARYAPVSNQRQYPHHAALLGQRCHQRGEFEILVSCLLAVDIEHAVAVEERPPFRHAPFDRVLSTQAIFEPMRLVTHHPKVAAYSDMIVKR</sequence>
<reference evidence="1 2" key="1">
    <citation type="submission" date="2019-12" db="EMBL/GenBank/DDBJ databases">
        <title>Novel species isolated from a subtropical stream in China.</title>
        <authorList>
            <person name="Lu H."/>
        </authorList>
    </citation>
    <scope>NUCLEOTIDE SEQUENCE [LARGE SCALE GENOMIC DNA]</scope>
    <source>
        <strain evidence="1 2">DS3</strain>
    </source>
</reference>
<dbReference type="RefSeq" id="WP_161024167.1">
    <property type="nucleotide sequence ID" value="NZ_WWCJ01000002.1"/>
</dbReference>
<protein>
    <submittedName>
        <fullName evidence="1">Uncharacterized protein</fullName>
    </submittedName>
</protein>
<gene>
    <name evidence="1" type="ORF">GTP41_03455</name>
</gene>
<accession>A0A6N9HCF6</accession>
<comment type="caution">
    <text evidence="1">The sequence shown here is derived from an EMBL/GenBank/DDBJ whole genome shotgun (WGS) entry which is preliminary data.</text>
</comment>
<dbReference type="AlphaFoldDB" id="A0A6N9HCF6"/>
<dbReference type="EMBL" id="WWCJ01000002">
    <property type="protein sequence ID" value="MYN01149.1"/>
    <property type="molecule type" value="Genomic_DNA"/>
</dbReference>
<keyword evidence="2" id="KW-1185">Reference proteome</keyword>
<dbReference type="Proteomes" id="UP000448575">
    <property type="component" value="Unassembled WGS sequence"/>
</dbReference>
<organism evidence="1 2">
    <name type="scientific">Pseudoduganella guangdongensis</name>
    <dbReference type="NCBI Taxonomy" id="2692179"/>
    <lineage>
        <taxon>Bacteria</taxon>
        <taxon>Pseudomonadati</taxon>
        <taxon>Pseudomonadota</taxon>
        <taxon>Betaproteobacteria</taxon>
        <taxon>Burkholderiales</taxon>
        <taxon>Oxalobacteraceae</taxon>
        <taxon>Telluria group</taxon>
        <taxon>Pseudoduganella</taxon>
    </lineage>
</organism>
<name>A0A6N9HCF6_9BURK</name>